<sequence>MNSLAHGNSTLAVEVTNISAHGVWLYSHGKELFMSYQNFPWFKEQTIKSVINVEEQSKGHFYWPDLDVDLTEEIIENPDKYPLKAKKVVTTHSRHSCEGRNP</sequence>
<reference evidence="1" key="1">
    <citation type="submission" date="2018-06" db="EMBL/GenBank/DDBJ databases">
        <authorList>
            <person name="Zhirakovskaya E."/>
        </authorList>
    </citation>
    <scope>NUCLEOTIDE SEQUENCE</scope>
</reference>
<organism evidence="1">
    <name type="scientific">hydrothermal vent metagenome</name>
    <dbReference type="NCBI Taxonomy" id="652676"/>
    <lineage>
        <taxon>unclassified sequences</taxon>
        <taxon>metagenomes</taxon>
        <taxon>ecological metagenomes</taxon>
    </lineage>
</organism>
<dbReference type="AlphaFoldDB" id="A0A3B0TJ94"/>
<dbReference type="InterPro" id="IPR018841">
    <property type="entry name" value="DUF2442"/>
</dbReference>
<accession>A0A3B0TJ94</accession>
<dbReference type="Pfam" id="PF10387">
    <property type="entry name" value="DUF2442"/>
    <property type="match status" value="1"/>
</dbReference>
<name>A0A3B0TJ94_9ZZZZ</name>
<gene>
    <name evidence="1" type="ORF">MNBD_BACTEROID05-959</name>
</gene>
<evidence type="ECO:0008006" key="2">
    <source>
        <dbReference type="Google" id="ProtNLM"/>
    </source>
</evidence>
<protein>
    <recommendedName>
        <fullName evidence="2">Integron cassette protein</fullName>
    </recommendedName>
</protein>
<evidence type="ECO:0000313" key="1">
    <source>
        <dbReference type="EMBL" id="VAW18741.1"/>
    </source>
</evidence>
<dbReference type="EMBL" id="UOEN01000431">
    <property type="protein sequence ID" value="VAW18741.1"/>
    <property type="molecule type" value="Genomic_DNA"/>
</dbReference>
<proteinExistence type="predicted"/>